<protein>
    <submittedName>
        <fullName evidence="1">Uncharacterized protein</fullName>
    </submittedName>
</protein>
<dbReference type="AlphaFoldDB" id="A0A0L6UMY4"/>
<dbReference type="Proteomes" id="UP000037035">
    <property type="component" value="Unassembled WGS sequence"/>
</dbReference>
<gene>
    <name evidence="1" type="ORF">VP01_472g1</name>
</gene>
<name>A0A0L6UMY4_9BASI</name>
<dbReference type="EMBL" id="LAVV01009867">
    <property type="protein sequence ID" value="KNZ49874.1"/>
    <property type="molecule type" value="Genomic_DNA"/>
</dbReference>
<proteinExistence type="predicted"/>
<evidence type="ECO:0000313" key="2">
    <source>
        <dbReference type="Proteomes" id="UP000037035"/>
    </source>
</evidence>
<feature type="non-terminal residue" evidence="1">
    <location>
        <position position="154"/>
    </location>
</feature>
<accession>A0A0L6UMY4</accession>
<organism evidence="1 2">
    <name type="scientific">Puccinia sorghi</name>
    <dbReference type="NCBI Taxonomy" id="27349"/>
    <lineage>
        <taxon>Eukaryota</taxon>
        <taxon>Fungi</taxon>
        <taxon>Dikarya</taxon>
        <taxon>Basidiomycota</taxon>
        <taxon>Pucciniomycotina</taxon>
        <taxon>Pucciniomycetes</taxon>
        <taxon>Pucciniales</taxon>
        <taxon>Pucciniaceae</taxon>
        <taxon>Puccinia</taxon>
    </lineage>
</organism>
<comment type="caution">
    <text evidence="1">The sequence shown here is derived from an EMBL/GenBank/DDBJ whole genome shotgun (WGS) entry which is preliminary data.</text>
</comment>
<keyword evidence="2" id="KW-1185">Reference proteome</keyword>
<reference evidence="1 2" key="1">
    <citation type="submission" date="2015-08" db="EMBL/GenBank/DDBJ databases">
        <title>Next Generation Sequencing and Analysis of the Genome of Puccinia sorghi L Schw, the Causal Agent of Maize Common Rust.</title>
        <authorList>
            <person name="Rochi L."/>
            <person name="Burguener G."/>
            <person name="Darino M."/>
            <person name="Turjanski A."/>
            <person name="Kreff E."/>
            <person name="Dieguez M.J."/>
            <person name="Sacco F."/>
        </authorList>
    </citation>
    <scope>NUCLEOTIDE SEQUENCE [LARGE SCALE GENOMIC DNA]</scope>
    <source>
        <strain evidence="1 2">RO10H11247</strain>
    </source>
</reference>
<dbReference type="VEuPathDB" id="FungiDB:VP01_472g1"/>
<evidence type="ECO:0000313" key="1">
    <source>
        <dbReference type="EMBL" id="KNZ49874.1"/>
    </source>
</evidence>
<sequence>MSTRKRKRTGRRFKKILASHNQIQSYLFLHSAYNAVQDPLNEDSIIAIIKLTPFEKLTPSEKDDLNFIPTFLYNSKQLISPVVTNLTTRTKSLDDTSGSFGLKTRLHEILTIASPLGLVRLLVTFVKKVAHENFKKNQNLMEKYKLPSFSDLSR</sequence>